<comment type="caution">
    <text evidence="14">The sequence shown here is derived from an EMBL/GenBank/DDBJ whole genome shotgun (WGS) entry which is preliminary data.</text>
</comment>
<protein>
    <recommendedName>
        <fullName evidence="3">histidine kinase</fullName>
        <ecNumber evidence="3">2.7.13.3</ecNumber>
    </recommendedName>
</protein>
<evidence type="ECO:0000256" key="2">
    <source>
        <dbReference type="ARBA" id="ARBA00004370"/>
    </source>
</evidence>
<dbReference type="InterPro" id="IPR036890">
    <property type="entry name" value="HATPase_C_sf"/>
</dbReference>
<dbReference type="PANTHER" id="PTHR45436">
    <property type="entry name" value="SENSOR HISTIDINE KINASE YKOH"/>
    <property type="match status" value="1"/>
</dbReference>
<keyword evidence="10 11" id="KW-0472">Membrane</keyword>
<keyword evidence="9" id="KW-0902">Two-component regulatory system</keyword>
<evidence type="ECO:0000256" key="8">
    <source>
        <dbReference type="ARBA" id="ARBA00022989"/>
    </source>
</evidence>
<accession>A0A1E5IVW3</accession>
<evidence type="ECO:0000256" key="10">
    <source>
        <dbReference type="ARBA" id="ARBA00023136"/>
    </source>
</evidence>
<feature type="domain" description="Histidine kinase" evidence="12">
    <location>
        <begin position="267"/>
        <end position="462"/>
    </location>
</feature>
<feature type="domain" description="HAMP" evidence="13">
    <location>
        <begin position="208"/>
        <end position="259"/>
    </location>
</feature>
<dbReference type="PROSITE" id="PS50885">
    <property type="entry name" value="HAMP"/>
    <property type="match status" value="1"/>
</dbReference>
<dbReference type="Gene3D" id="1.10.287.130">
    <property type="match status" value="1"/>
</dbReference>
<evidence type="ECO:0000313" key="14">
    <source>
        <dbReference type="EMBL" id="OEG74664.1"/>
    </source>
</evidence>
<dbReference type="PROSITE" id="PS50109">
    <property type="entry name" value="HIS_KIN"/>
    <property type="match status" value="1"/>
</dbReference>
<evidence type="ECO:0000313" key="15">
    <source>
        <dbReference type="Proteomes" id="UP000095230"/>
    </source>
</evidence>
<dbReference type="Proteomes" id="UP000095230">
    <property type="component" value="Unassembled WGS sequence"/>
</dbReference>
<evidence type="ECO:0000259" key="12">
    <source>
        <dbReference type="PROSITE" id="PS50109"/>
    </source>
</evidence>
<dbReference type="InterPro" id="IPR050428">
    <property type="entry name" value="TCS_sensor_his_kinase"/>
</dbReference>
<dbReference type="GO" id="GO:0005886">
    <property type="term" value="C:plasma membrane"/>
    <property type="evidence" value="ECO:0007669"/>
    <property type="project" value="TreeGrafter"/>
</dbReference>
<name>A0A1E5IVW3_SHECO</name>
<comment type="catalytic activity">
    <reaction evidence="1">
        <text>ATP + protein L-histidine = ADP + protein N-phospho-L-histidine.</text>
        <dbReference type="EC" id="2.7.13.3"/>
    </reaction>
</comment>
<dbReference type="PRINTS" id="PR00344">
    <property type="entry name" value="BCTRLSENSOR"/>
</dbReference>
<keyword evidence="6 11" id="KW-0812">Transmembrane</keyword>
<evidence type="ECO:0000256" key="3">
    <source>
        <dbReference type="ARBA" id="ARBA00012438"/>
    </source>
</evidence>
<dbReference type="InterPro" id="IPR004358">
    <property type="entry name" value="Sig_transdc_His_kin-like_C"/>
</dbReference>
<dbReference type="GO" id="GO:0005524">
    <property type="term" value="F:ATP binding"/>
    <property type="evidence" value="ECO:0007669"/>
    <property type="project" value="UniProtKB-KW"/>
</dbReference>
<evidence type="ECO:0000256" key="11">
    <source>
        <dbReference type="SAM" id="Phobius"/>
    </source>
</evidence>
<keyword evidence="8 11" id="KW-1133">Transmembrane helix</keyword>
<gene>
    <name evidence="14" type="ORF">BEL05_19755</name>
</gene>
<dbReference type="STRING" id="23.BEL05_19755"/>
<comment type="subcellular location">
    <subcellularLocation>
        <location evidence="2">Membrane</location>
    </subcellularLocation>
</comment>
<dbReference type="RefSeq" id="WP_069670823.1">
    <property type="nucleotide sequence ID" value="NZ_MCBT01000018.1"/>
</dbReference>
<keyword evidence="5" id="KW-0808">Transferase</keyword>
<dbReference type="OrthoDB" id="9809567at2"/>
<dbReference type="InterPro" id="IPR005467">
    <property type="entry name" value="His_kinase_dom"/>
</dbReference>
<dbReference type="AlphaFoldDB" id="A0A1E5IVW3"/>
<dbReference type="PANTHER" id="PTHR45436:SF4">
    <property type="entry name" value="SENSOR PROTEIN PHOQ"/>
    <property type="match status" value="1"/>
</dbReference>
<evidence type="ECO:0000256" key="9">
    <source>
        <dbReference type="ARBA" id="ARBA00023012"/>
    </source>
</evidence>
<sequence>MRTPNTSGKRLNSLRTRLILSAVLLTVIVLPTIGVALNNAFKQQVLSNVEEQLTAYLYSVLAVTEVENKQLLMPESLLENQFNVINSGLYALITSTDANATSPQSASAVQWASNSFLGLNAPERLPTPDVGQSEYGQITIDSRPHLIYSFSVRFATPGTKHDTSPLTLHIIKDFTSVSKQLSAFSQHLWTWLLLLMLVLIAIQFAWLAWTLKPLARFKQELKSVQQGESQQLTGQYPNELQAVARQLNTLLTTEQRQRSRYRNALSDLAHSLKTPLAVIQSQKGLSPTSIEQVIQINRTIGHQLKRAQTAAGTAWHLGVKVVLISDKLLRTLTKIHPGIKLDYAHQPSEACVFFGDQTDLTEILGNLLDNACKAAKAEVNLSITESSDKLVICIEDDGLGVNPELRQAILERGRRADTYEKGHGIGLAIVRDLVESYQGELTIGQSDALGGARFQVSFKQQS</sequence>
<dbReference type="InterPro" id="IPR003594">
    <property type="entry name" value="HATPase_dom"/>
</dbReference>
<dbReference type="GO" id="GO:0004673">
    <property type="term" value="F:protein histidine kinase activity"/>
    <property type="evidence" value="ECO:0007669"/>
    <property type="project" value="UniProtKB-EC"/>
</dbReference>
<dbReference type="Pfam" id="PF02518">
    <property type="entry name" value="HATPase_c"/>
    <property type="match status" value="1"/>
</dbReference>
<keyword evidence="7 14" id="KW-0418">Kinase</keyword>
<dbReference type="EC" id="2.7.13.3" evidence="3"/>
<proteinExistence type="predicted"/>
<dbReference type="SUPFAM" id="SSF55874">
    <property type="entry name" value="ATPase domain of HSP90 chaperone/DNA topoisomerase II/histidine kinase"/>
    <property type="match status" value="1"/>
</dbReference>
<dbReference type="GO" id="GO:0000160">
    <property type="term" value="P:phosphorelay signal transduction system"/>
    <property type="evidence" value="ECO:0007669"/>
    <property type="project" value="UniProtKB-KW"/>
</dbReference>
<evidence type="ECO:0000256" key="6">
    <source>
        <dbReference type="ARBA" id="ARBA00022692"/>
    </source>
</evidence>
<dbReference type="SMART" id="SM00387">
    <property type="entry name" value="HATPase_c"/>
    <property type="match status" value="1"/>
</dbReference>
<keyword evidence="4" id="KW-0597">Phosphoprotein</keyword>
<dbReference type="EMBL" id="MCBT01000018">
    <property type="protein sequence ID" value="OEG74664.1"/>
    <property type="molecule type" value="Genomic_DNA"/>
</dbReference>
<evidence type="ECO:0000256" key="5">
    <source>
        <dbReference type="ARBA" id="ARBA00022679"/>
    </source>
</evidence>
<evidence type="ECO:0000256" key="4">
    <source>
        <dbReference type="ARBA" id="ARBA00022553"/>
    </source>
</evidence>
<evidence type="ECO:0000256" key="1">
    <source>
        <dbReference type="ARBA" id="ARBA00000085"/>
    </source>
</evidence>
<reference evidence="14 15" key="1">
    <citation type="submission" date="2016-07" db="EMBL/GenBank/DDBJ databases">
        <title>Whole-genome of two Shewanella species isolated from a digestive organ of sea cucumber Apostichopus japonicus Selenka 1867.</title>
        <authorList>
            <person name="Hong H.-H."/>
            <person name="Choi H."/>
            <person name="Cheon S."/>
            <person name="Oh J.-S."/>
            <person name="Lee H.-G."/>
            <person name="Park C."/>
        </authorList>
    </citation>
    <scope>NUCLEOTIDE SEQUENCE [LARGE SCALE GENOMIC DNA]</scope>
    <source>
        <strain evidence="14 15">CSB03KR</strain>
    </source>
</reference>
<dbReference type="InterPro" id="IPR003660">
    <property type="entry name" value="HAMP_dom"/>
</dbReference>
<feature type="transmembrane region" description="Helical" evidence="11">
    <location>
        <begin position="188"/>
        <end position="209"/>
    </location>
</feature>
<evidence type="ECO:0000256" key="7">
    <source>
        <dbReference type="ARBA" id="ARBA00022777"/>
    </source>
</evidence>
<dbReference type="Gene3D" id="3.30.565.10">
    <property type="entry name" value="Histidine kinase-like ATPase, C-terminal domain"/>
    <property type="match status" value="1"/>
</dbReference>
<evidence type="ECO:0000259" key="13">
    <source>
        <dbReference type="PROSITE" id="PS50885"/>
    </source>
</evidence>
<organism evidence="14 15">
    <name type="scientific">Shewanella colwelliana</name>
    <name type="common">Alteromonas colwelliana</name>
    <dbReference type="NCBI Taxonomy" id="23"/>
    <lineage>
        <taxon>Bacteria</taxon>
        <taxon>Pseudomonadati</taxon>
        <taxon>Pseudomonadota</taxon>
        <taxon>Gammaproteobacteria</taxon>
        <taxon>Alteromonadales</taxon>
        <taxon>Shewanellaceae</taxon>
        <taxon>Shewanella</taxon>
    </lineage>
</organism>